<sequence>MVLVRGLARQLLLCLKRTDIDQAHELPCARPKRNSLNPHHFNIDNLQPTAKATPALLMPPKRKTTDDGTATGHSEKKTRAVRKGKSTASGNDLVYSSQQKAAIQQFMNFTQLDRNSAIRALKSYGWDAQSAVNAYV</sequence>
<dbReference type="Gene3D" id="1.10.8.10">
    <property type="entry name" value="DNA helicase RuvA subunit, C-terminal domain"/>
    <property type="match status" value="1"/>
</dbReference>
<dbReference type="InterPro" id="IPR009060">
    <property type="entry name" value="UBA-like_sf"/>
</dbReference>
<name>W6YJ86_COCC2</name>
<reference evidence="2 3" key="1">
    <citation type="journal article" date="2013" name="PLoS Genet.">
        <title>Comparative genome structure, secondary metabolite, and effector coding capacity across Cochliobolus pathogens.</title>
        <authorList>
            <person name="Condon B.J."/>
            <person name="Leng Y."/>
            <person name="Wu D."/>
            <person name="Bushley K.E."/>
            <person name="Ohm R.A."/>
            <person name="Otillar R."/>
            <person name="Martin J."/>
            <person name="Schackwitz W."/>
            <person name="Grimwood J."/>
            <person name="MohdZainudin N."/>
            <person name="Xue C."/>
            <person name="Wang R."/>
            <person name="Manning V.A."/>
            <person name="Dhillon B."/>
            <person name="Tu Z.J."/>
            <person name="Steffenson B.J."/>
            <person name="Salamov A."/>
            <person name="Sun H."/>
            <person name="Lowry S."/>
            <person name="LaButti K."/>
            <person name="Han J."/>
            <person name="Copeland A."/>
            <person name="Lindquist E."/>
            <person name="Barry K."/>
            <person name="Schmutz J."/>
            <person name="Baker S.E."/>
            <person name="Ciuffetti L.M."/>
            <person name="Grigoriev I.V."/>
            <person name="Zhong S."/>
            <person name="Turgeon B.G."/>
        </authorList>
    </citation>
    <scope>NUCLEOTIDE SEQUENCE [LARGE SCALE GENOMIC DNA]</scope>
    <source>
        <strain evidence="2 3">26-R-13</strain>
    </source>
</reference>
<dbReference type="AlphaFoldDB" id="W6YJ86"/>
<gene>
    <name evidence="2" type="ORF">COCCADRAFT_101433</name>
</gene>
<evidence type="ECO:0000256" key="1">
    <source>
        <dbReference type="SAM" id="MobiDB-lite"/>
    </source>
</evidence>
<dbReference type="OrthoDB" id="27198at2759"/>
<dbReference type="Proteomes" id="UP000053841">
    <property type="component" value="Unassembled WGS sequence"/>
</dbReference>
<dbReference type="RefSeq" id="XP_007714332.1">
    <property type="nucleotide sequence ID" value="XM_007716142.1"/>
</dbReference>
<dbReference type="STRING" id="930089.W6YJ86"/>
<organism evidence="2 3">
    <name type="scientific">Cochliobolus carbonum (strain 26-R-13)</name>
    <name type="common">Maize leaf spot fungus</name>
    <name type="synonym">Bipolaris zeicola</name>
    <dbReference type="NCBI Taxonomy" id="930089"/>
    <lineage>
        <taxon>Eukaryota</taxon>
        <taxon>Fungi</taxon>
        <taxon>Dikarya</taxon>
        <taxon>Ascomycota</taxon>
        <taxon>Pezizomycotina</taxon>
        <taxon>Dothideomycetes</taxon>
        <taxon>Pleosporomycetidae</taxon>
        <taxon>Pleosporales</taxon>
        <taxon>Pleosporineae</taxon>
        <taxon>Pleosporaceae</taxon>
        <taxon>Bipolaris</taxon>
    </lineage>
</organism>
<dbReference type="EMBL" id="KI964665">
    <property type="protein sequence ID" value="EUC31371.1"/>
    <property type="molecule type" value="Genomic_DNA"/>
</dbReference>
<evidence type="ECO:0000313" key="3">
    <source>
        <dbReference type="Proteomes" id="UP000053841"/>
    </source>
</evidence>
<dbReference type="KEGG" id="bze:COCCADRAFT_101433"/>
<dbReference type="SUPFAM" id="SSF46934">
    <property type="entry name" value="UBA-like"/>
    <property type="match status" value="1"/>
</dbReference>
<dbReference type="Pfam" id="PF14555">
    <property type="entry name" value="UBA_4"/>
    <property type="match status" value="1"/>
</dbReference>
<feature type="region of interest" description="Disordered" evidence="1">
    <location>
        <begin position="43"/>
        <end position="92"/>
    </location>
</feature>
<accession>W6YJ86</accession>
<dbReference type="GeneID" id="19142359"/>
<proteinExistence type="predicted"/>
<keyword evidence="3" id="KW-1185">Reference proteome</keyword>
<protein>
    <submittedName>
        <fullName evidence="2">Uncharacterized protein</fullName>
    </submittedName>
</protein>
<dbReference type="HOGENOM" id="CLU_1885410_0_0_1"/>
<evidence type="ECO:0000313" key="2">
    <source>
        <dbReference type="EMBL" id="EUC31371.1"/>
    </source>
</evidence>